<protein>
    <submittedName>
        <fullName evidence="1">Uncharacterized protein</fullName>
    </submittedName>
</protein>
<sequence>MRGARQWARIAPFLYVRSDGLRVHTGGHISMPLPGHPSWLVLWSAFMISDTIDPLWKRCKLMEPKFRRALLLYTDIRWPLDEAASFQTSP</sequence>
<name>A0A0F9SST4_9ZZZZ</name>
<comment type="caution">
    <text evidence="1">The sequence shown here is derived from an EMBL/GenBank/DDBJ whole genome shotgun (WGS) entry which is preliminary data.</text>
</comment>
<dbReference type="EMBL" id="LAZR01000417">
    <property type="protein sequence ID" value="KKN69864.1"/>
    <property type="molecule type" value="Genomic_DNA"/>
</dbReference>
<evidence type="ECO:0000313" key="1">
    <source>
        <dbReference type="EMBL" id="KKN69864.1"/>
    </source>
</evidence>
<proteinExistence type="predicted"/>
<dbReference type="AlphaFoldDB" id="A0A0F9SST4"/>
<accession>A0A0F9SST4</accession>
<reference evidence="1" key="1">
    <citation type="journal article" date="2015" name="Nature">
        <title>Complex archaea that bridge the gap between prokaryotes and eukaryotes.</title>
        <authorList>
            <person name="Spang A."/>
            <person name="Saw J.H."/>
            <person name="Jorgensen S.L."/>
            <person name="Zaremba-Niedzwiedzka K."/>
            <person name="Martijn J."/>
            <person name="Lind A.E."/>
            <person name="van Eijk R."/>
            <person name="Schleper C."/>
            <person name="Guy L."/>
            <person name="Ettema T.J."/>
        </authorList>
    </citation>
    <scope>NUCLEOTIDE SEQUENCE</scope>
</reference>
<gene>
    <name evidence="1" type="ORF">LCGC14_0436880</name>
</gene>
<organism evidence="1">
    <name type="scientific">marine sediment metagenome</name>
    <dbReference type="NCBI Taxonomy" id="412755"/>
    <lineage>
        <taxon>unclassified sequences</taxon>
        <taxon>metagenomes</taxon>
        <taxon>ecological metagenomes</taxon>
    </lineage>
</organism>